<proteinExistence type="inferred from homology"/>
<dbReference type="GO" id="GO:0006515">
    <property type="term" value="P:protein quality control for misfolded or incompletely synthesized proteins"/>
    <property type="evidence" value="ECO:0007669"/>
    <property type="project" value="TreeGrafter"/>
</dbReference>
<dbReference type="EMBL" id="AHYR01000004">
    <property type="protein sequence ID" value="EOT42607.1"/>
    <property type="molecule type" value="Genomic_DNA"/>
</dbReference>
<evidence type="ECO:0000256" key="6">
    <source>
        <dbReference type="RuleBase" id="RU003567"/>
    </source>
</evidence>
<dbReference type="PATRIC" id="fig|1139219.3.peg.934"/>
<dbReference type="eggNOG" id="COG0740">
    <property type="taxonomic scope" value="Bacteria"/>
</dbReference>
<comment type="similarity">
    <text evidence="1 6">Belongs to the peptidase S14 family.</text>
</comment>
<reference evidence="7 8" key="1">
    <citation type="submission" date="2013-03" db="EMBL/GenBank/DDBJ databases">
        <title>The Genome Sequence of Enterococcus dispar ATCC_51266 (Illumina only assembly).</title>
        <authorList>
            <consortium name="The Broad Institute Genomics Platform"/>
            <consortium name="The Broad Institute Genome Sequencing Center for Infectious Disease"/>
            <person name="Earl A."/>
            <person name="Russ C."/>
            <person name="Gilmore M."/>
            <person name="Surin D."/>
            <person name="Walker B."/>
            <person name="Young S."/>
            <person name="Zeng Q."/>
            <person name="Gargeya S."/>
            <person name="Fitzgerald M."/>
            <person name="Haas B."/>
            <person name="Abouelleil A."/>
            <person name="Allen A.W."/>
            <person name="Alvarado L."/>
            <person name="Arachchi H.M."/>
            <person name="Berlin A.M."/>
            <person name="Chapman S.B."/>
            <person name="Gainer-Dewar J."/>
            <person name="Goldberg J."/>
            <person name="Griggs A."/>
            <person name="Gujja S."/>
            <person name="Hansen M."/>
            <person name="Howarth C."/>
            <person name="Imamovic A."/>
            <person name="Ireland A."/>
            <person name="Larimer J."/>
            <person name="McCowan C."/>
            <person name="Murphy C."/>
            <person name="Pearson M."/>
            <person name="Poon T.W."/>
            <person name="Priest M."/>
            <person name="Roberts A."/>
            <person name="Saif S."/>
            <person name="Shea T."/>
            <person name="Sisk P."/>
            <person name="Sykes S."/>
            <person name="Wortman J."/>
            <person name="Nusbaum C."/>
            <person name="Birren B."/>
        </authorList>
    </citation>
    <scope>NUCLEOTIDE SEQUENCE [LARGE SCALE GENOMIC DNA]</scope>
    <source>
        <strain evidence="7 8">ATCC 51266</strain>
    </source>
</reference>
<accession>S0KD26</accession>
<dbReference type="OrthoDB" id="9806592at2"/>
<dbReference type="Pfam" id="PF00574">
    <property type="entry name" value="CLP_protease"/>
    <property type="match status" value="1"/>
</dbReference>
<sequence>MTTTMKTFLAVKNEDTAKPQIYIQGFIGSSWFFEGNTDKGIKRMLDGLGDKEEIDVVINSNGGDVFQGIAIGNLLKANNAKINVIINGIAASAASIIAMAGDTIQIYSNAQLMIHRASTWEEGNVDDFRRIADQLESIDKSVKASYKQRFNGTDDELQKLLVDETFMDAETALRYGLVDEIVDEVKETDPQELEEETAEITAEVFAKREQRFAAFANALQKTIRKEDEK</sequence>
<dbReference type="CDD" id="cd07016">
    <property type="entry name" value="S14_ClpP_1"/>
    <property type="match status" value="1"/>
</dbReference>
<keyword evidence="2" id="KW-0963">Cytoplasm</keyword>
<keyword evidence="3" id="KW-0645">Protease</keyword>
<protein>
    <recommendedName>
        <fullName evidence="6">ATP-dependent Clp protease proteolytic subunit</fullName>
    </recommendedName>
</protein>
<keyword evidence="4" id="KW-0378">Hydrolase</keyword>
<evidence type="ECO:0000256" key="4">
    <source>
        <dbReference type="ARBA" id="ARBA00022801"/>
    </source>
</evidence>
<dbReference type="PANTHER" id="PTHR10381:SF70">
    <property type="entry name" value="ATP-DEPENDENT CLP PROTEASE PROTEOLYTIC SUBUNIT"/>
    <property type="match status" value="1"/>
</dbReference>
<dbReference type="Proteomes" id="UP000014127">
    <property type="component" value="Unassembled WGS sequence"/>
</dbReference>
<dbReference type="GO" id="GO:0004176">
    <property type="term" value="F:ATP-dependent peptidase activity"/>
    <property type="evidence" value="ECO:0007669"/>
    <property type="project" value="InterPro"/>
</dbReference>
<evidence type="ECO:0000313" key="8">
    <source>
        <dbReference type="Proteomes" id="UP000014127"/>
    </source>
</evidence>
<keyword evidence="5" id="KW-0720">Serine protease</keyword>
<evidence type="ECO:0000256" key="2">
    <source>
        <dbReference type="ARBA" id="ARBA00022490"/>
    </source>
</evidence>
<evidence type="ECO:0000256" key="5">
    <source>
        <dbReference type="ARBA" id="ARBA00022825"/>
    </source>
</evidence>
<dbReference type="Gene3D" id="3.90.226.10">
    <property type="entry name" value="2-enoyl-CoA Hydratase, Chain A, domain 1"/>
    <property type="match status" value="1"/>
</dbReference>
<evidence type="ECO:0000256" key="3">
    <source>
        <dbReference type="ARBA" id="ARBA00022670"/>
    </source>
</evidence>
<gene>
    <name evidence="7" type="ORF">OMK_00968</name>
</gene>
<dbReference type="AlphaFoldDB" id="S0KD26"/>
<dbReference type="PANTHER" id="PTHR10381">
    <property type="entry name" value="ATP-DEPENDENT CLP PROTEASE PROTEOLYTIC SUBUNIT"/>
    <property type="match status" value="1"/>
</dbReference>
<dbReference type="NCBIfam" id="NF045542">
    <property type="entry name" value="Clp_rel_HeadMat"/>
    <property type="match status" value="1"/>
</dbReference>
<dbReference type="GO" id="GO:0009368">
    <property type="term" value="C:endopeptidase Clp complex"/>
    <property type="evidence" value="ECO:0007669"/>
    <property type="project" value="TreeGrafter"/>
</dbReference>
<comment type="caution">
    <text evidence="7">The sequence shown here is derived from an EMBL/GenBank/DDBJ whole genome shotgun (WGS) entry which is preliminary data.</text>
</comment>
<evidence type="ECO:0000256" key="1">
    <source>
        <dbReference type="ARBA" id="ARBA00007039"/>
    </source>
</evidence>
<dbReference type="InterPro" id="IPR023562">
    <property type="entry name" value="ClpP/TepA"/>
</dbReference>
<keyword evidence="8" id="KW-1185">Reference proteome</keyword>
<dbReference type="GO" id="GO:0051117">
    <property type="term" value="F:ATPase binding"/>
    <property type="evidence" value="ECO:0007669"/>
    <property type="project" value="TreeGrafter"/>
</dbReference>
<dbReference type="SUPFAM" id="SSF52096">
    <property type="entry name" value="ClpP/crotonase"/>
    <property type="match status" value="1"/>
</dbReference>
<organism evidence="7 8">
    <name type="scientific">Enterococcus dispar ATCC 51266</name>
    <dbReference type="NCBI Taxonomy" id="1139219"/>
    <lineage>
        <taxon>Bacteria</taxon>
        <taxon>Bacillati</taxon>
        <taxon>Bacillota</taxon>
        <taxon>Bacilli</taxon>
        <taxon>Lactobacillales</taxon>
        <taxon>Enterococcaceae</taxon>
        <taxon>Enterococcus</taxon>
    </lineage>
</organism>
<dbReference type="GO" id="GO:0004252">
    <property type="term" value="F:serine-type endopeptidase activity"/>
    <property type="evidence" value="ECO:0007669"/>
    <property type="project" value="InterPro"/>
</dbReference>
<evidence type="ECO:0000313" key="7">
    <source>
        <dbReference type="EMBL" id="EOT42607.1"/>
    </source>
</evidence>
<dbReference type="PRINTS" id="PR00127">
    <property type="entry name" value="CLPPROTEASEP"/>
</dbReference>
<dbReference type="STRING" id="44009.RV01_GL001216"/>
<dbReference type="InterPro" id="IPR029045">
    <property type="entry name" value="ClpP/crotonase-like_dom_sf"/>
</dbReference>
<dbReference type="HOGENOM" id="CLU_052762_1_2_9"/>
<dbReference type="InterPro" id="IPR001907">
    <property type="entry name" value="ClpP"/>
</dbReference>
<name>S0KD26_9ENTE</name>